<keyword evidence="5" id="KW-0325">Glycoprotein</keyword>
<proteinExistence type="inferred from homology"/>
<feature type="signal peptide" evidence="12">
    <location>
        <begin position="1"/>
        <end position="17"/>
    </location>
</feature>
<evidence type="ECO:0000259" key="13">
    <source>
        <dbReference type="PROSITE" id="PS52012"/>
    </source>
</evidence>
<evidence type="ECO:0000256" key="4">
    <source>
        <dbReference type="ARBA" id="ARBA00022525"/>
    </source>
</evidence>
<accession>A0A507B5J7</accession>
<dbReference type="OrthoDB" id="3767534at2759"/>
<evidence type="ECO:0000256" key="11">
    <source>
        <dbReference type="SAM" id="Phobius"/>
    </source>
</evidence>
<reference evidence="14 15" key="1">
    <citation type="submission" date="2019-06" db="EMBL/GenBank/DDBJ databases">
        <title>Draft genome sequence of the filamentous fungus Phialemoniopsis curvata isolated from diesel fuel.</title>
        <authorList>
            <person name="Varaljay V.A."/>
            <person name="Lyon W.J."/>
            <person name="Crouch A.L."/>
            <person name="Drake C.E."/>
            <person name="Hollomon J.M."/>
            <person name="Nadeau L.J."/>
            <person name="Nunn H.S."/>
            <person name="Stevenson B.S."/>
            <person name="Bojanowski C.L."/>
            <person name="Crookes-Goodson W.J."/>
        </authorList>
    </citation>
    <scope>NUCLEOTIDE SEQUENCE [LARGE SCALE GENOMIC DNA]</scope>
    <source>
        <strain evidence="14 15">D216</strain>
    </source>
</reference>
<organism evidence="14 15">
    <name type="scientific">Thyridium curvatum</name>
    <dbReference type="NCBI Taxonomy" id="1093900"/>
    <lineage>
        <taxon>Eukaryota</taxon>
        <taxon>Fungi</taxon>
        <taxon>Dikarya</taxon>
        <taxon>Ascomycota</taxon>
        <taxon>Pezizomycotina</taxon>
        <taxon>Sordariomycetes</taxon>
        <taxon>Sordariomycetidae</taxon>
        <taxon>Thyridiales</taxon>
        <taxon>Thyridiaceae</taxon>
        <taxon>Thyridium</taxon>
    </lineage>
</organism>
<evidence type="ECO:0000256" key="8">
    <source>
        <dbReference type="ARBA" id="ARBA00023288"/>
    </source>
</evidence>
<keyword evidence="5" id="KW-0336">GPI-anchor</keyword>
<feature type="domain" description="CFEM" evidence="13">
    <location>
        <begin position="1"/>
        <end position="111"/>
    </location>
</feature>
<dbReference type="Pfam" id="PF05730">
    <property type="entry name" value="CFEM"/>
    <property type="match status" value="1"/>
</dbReference>
<evidence type="ECO:0000313" key="14">
    <source>
        <dbReference type="EMBL" id="TPX12321.1"/>
    </source>
</evidence>
<comment type="caution">
    <text evidence="14">The sequence shown here is derived from an EMBL/GenBank/DDBJ whole genome shotgun (WGS) entry which is preliminary data.</text>
</comment>
<feature type="region of interest" description="Disordered" evidence="10">
    <location>
        <begin position="99"/>
        <end position="150"/>
    </location>
</feature>
<protein>
    <recommendedName>
        <fullName evidence="13">CFEM domain-containing protein</fullName>
    </recommendedName>
</protein>
<keyword evidence="7 9" id="KW-1015">Disulfide bond</keyword>
<dbReference type="EMBL" id="SKBQ01000041">
    <property type="protein sequence ID" value="TPX12321.1"/>
    <property type="molecule type" value="Genomic_DNA"/>
</dbReference>
<comment type="subcellular location">
    <subcellularLocation>
        <location evidence="1">Membrane</location>
        <topology evidence="1">Lipid-anchor</topology>
        <topology evidence="1">GPI-anchor</topology>
    </subcellularLocation>
    <subcellularLocation>
        <location evidence="2">Secreted</location>
    </subcellularLocation>
</comment>
<name>A0A507B5J7_9PEZI</name>
<dbReference type="GO" id="GO:0005576">
    <property type="term" value="C:extracellular region"/>
    <property type="evidence" value="ECO:0007669"/>
    <property type="project" value="UniProtKB-SubCell"/>
</dbReference>
<dbReference type="STRING" id="1093900.A0A507B5J7"/>
<keyword evidence="4" id="KW-0964">Secreted</keyword>
<dbReference type="GeneID" id="41974415"/>
<gene>
    <name evidence="14" type="ORF">E0L32_006968</name>
</gene>
<feature type="transmembrane region" description="Helical" evidence="11">
    <location>
        <begin position="192"/>
        <end position="212"/>
    </location>
</feature>
<evidence type="ECO:0000313" key="15">
    <source>
        <dbReference type="Proteomes" id="UP000319257"/>
    </source>
</evidence>
<keyword evidence="11" id="KW-0812">Transmembrane</keyword>
<dbReference type="RefSeq" id="XP_030994032.1">
    <property type="nucleotide sequence ID" value="XM_031141659.1"/>
</dbReference>
<dbReference type="PROSITE" id="PS52012">
    <property type="entry name" value="CFEM"/>
    <property type="match status" value="1"/>
</dbReference>
<dbReference type="Proteomes" id="UP000319257">
    <property type="component" value="Unassembled WGS sequence"/>
</dbReference>
<evidence type="ECO:0000256" key="3">
    <source>
        <dbReference type="ARBA" id="ARBA00010031"/>
    </source>
</evidence>
<keyword evidence="15" id="KW-1185">Reference proteome</keyword>
<dbReference type="InterPro" id="IPR008427">
    <property type="entry name" value="Extracellular_membr_CFEM_dom"/>
</dbReference>
<comment type="similarity">
    <text evidence="3">Belongs to the RBT5 family.</text>
</comment>
<evidence type="ECO:0000256" key="1">
    <source>
        <dbReference type="ARBA" id="ARBA00004589"/>
    </source>
</evidence>
<evidence type="ECO:0000256" key="10">
    <source>
        <dbReference type="SAM" id="MobiDB-lite"/>
    </source>
</evidence>
<evidence type="ECO:0000256" key="9">
    <source>
        <dbReference type="PROSITE-ProRule" id="PRU01356"/>
    </source>
</evidence>
<keyword evidence="11" id="KW-1133">Transmembrane helix</keyword>
<keyword evidence="6 12" id="KW-0732">Signal</keyword>
<dbReference type="GO" id="GO:0098552">
    <property type="term" value="C:side of membrane"/>
    <property type="evidence" value="ECO:0007669"/>
    <property type="project" value="UniProtKB-KW"/>
</dbReference>
<evidence type="ECO:0000256" key="7">
    <source>
        <dbReference type="ARBA" id="ARBA00023157"/>
    </source>
</evidence>
<sequence length="213" mass="20263">MKFIAAAALAVAGLAAAQNPSDYFPSCGVPCLTDAVKAVTTCDVNNGKCICERETYVKVADAATTCVIDKCGITVAIGEFVNAAGKYCEAAAAAPAPASSSSSAAPPPSSSAQSSAPAPSTSAPAPSSSAPAPSSSAPATKATSSAASASATDSGKVVSSTLTSTVCNSCKATATAPANGTTKATQPPQVTAGAAVAAPVGIAAIFGLAAFVL</sequence>
<dbReference type="InParanoid" id="A0A507B5J7"/>
<keyword evidence="11" id="KW-0472">Membrane</keyword>
<evidence type="ECO:0000256" key="5">
    <source>
        <dbReference type="ARBA" id="ARBA00022622"/>
    </source>
</evidence>
<keyword evidence="8" id="KW-0449">Lipoprotein</keyword>
<dbReference type="AlphaFoldDB" id="A0A507B5J7"/>
<evidence type="ECO:0000256" key="2">
    <source>
        <dbReference type="ARBA" id="ARBA00004613"/>
    </source>
</evidence>
<feature type="chain" id="PRO_5021351651" description="CFEM domain-containing protein" evidence="12">
    <location>
        <begin position="18"/>
        <end position="213"/>
    </location>
</feature>
<feature type="disulfide bond" evidence="9">
    <location>
        <begin position="42"/>
        <end position="49"/>
    </location>
</feature>
<dbReference type="SMART" id="SM00747">
    <property type="entry name" value="CFEM"/>
    <property type="match status" value="1"/>
</dbReference>
<evidence type="ECO:0000256" key="12">
    <source>
        <dbReference type="SAM" id="SignalP"/>
    </source>
</evidence>
<evidence type="ECO:0000256" key="6">
    <source>
        <dbReference type="ARBA" id="ARBA00022729"/>
    </source>
</evidence>
<comment type="caution">
    <text evidence="9">Lacks conserved residue(s) required for the propagation of feature annotation.</text>
</comment>